<proteinExistence type="predicted"/>
<protein>
    <recommendedName>
        <fullName evidence="3">SIR2-like domain-containing protein</fullName>
    </recommendedName>
</protein>
<dbReference type="KEGG" id="smav:CFF01_08595"/>
<evidence type="ECO:0008006" key="3">
    <source>
        <dbReference type="Google" id="ProtNLM"/>
    </source>
</evidence>
<name>A0AAC9U5R4_9GAMM</name>
<accession>A0AAC9U5R4</accession>
<evidence type="ECO:0000313" key="1">
    <source>
        <dbReference type="EMBL" id="ASJ98626.1"/>
    </source>
</evidence>
<reference evidence="1 2" key="1">
    <citation type="submission" date="2017-06" db="EMBL/GenBank/DDBJ databases">
        <title>Complete genome sequence of Shewanella marisflavi EP1 associated with anaerobic 2,4-dinitrotoluene reduction and salt tolerance.</title>
        <authorList>
            <person name="Huang J."/>
        </authorList>
    </citation>
    <scope>NUCLEOTIDE SEQUENCE [LARGE SCALE GENOMIC DNA]</scope>
    <source>
        <strain evidence="1 2">EP1</strain>
    </source>
</reference>
<dbReference type="AlphaFoldDB" id="A0AAC9U5R4"/>
<dbReference type="Proteomes" id="UP000198233">
    <property type="component" value="Chromosome"/>
</dbReference>
<evidence type="ECO:0000313" key="2">
    <source>
        <dbReference type="Proteomes" id="UP000198233"/>
    </source>
</evidence>
<organism evidence="1 2">
    <name type="scientific">Shewanella marisflavi</name>
    <dbReference type="NCBI Taxonomy" id="260364"/>
    <lineage>
        <taxon>Bacteria</taxon>
        <taxon>Pseudomonadati</taxon>
        <taxon>Pseudomonadota</taxon>
        <taxon>Gammaproteobacteria</taxon>
        <taxon>Alteromonadales</taxon>
        <taxon>Shewanellaceae</taxon>
        <taxon>Shewanella</taxon>
    </lineage>
</organism>
<sequence>MSQTLSNLLNQQTSSQPRALVLGNGINRYRAKHQDADTSNQPKSNAWDEMLVSLWRAHQGDEVARVPKGIALTEFYDALDLISKRTSKHLQKEFCDLMASWQPQRQHQQIVAWAKAKETPLLTTNFEDTLARSHHLKLHHQSAKGFTDFYPWSSYFAHEPIDSPTKQFAIWHINGMQRYARSVRLGLSHYMGSVDRARDILHQGHLGGGFKKTLQDNWRGNTTWLNILLHNELIFIGLGLESDEIFLRWLLIERAKLYKAYPERRCNAYFVYAGEPISQGQQLFLEAVGVTVLQQADYDALYEAPWHIL</sequence>
<gene>
    <name evidence="1" type="ORF">CFF01_08595</name>
</gene>
<dbReference type="EMBL" id="CP022272">
    <property type="protein sequence ID" value="ASJ98626.1"/>
    <property type="molecule type" value="Genomic_DNA"/>
</dbReference>